<evidence type="ECO:0000259" key="1">
    <source>
        <dbReference type="Pfam" id="PF00534"/>
    </source>
</evidence>
<evidence type="ECO:0000313" key="4">
    <source>
        <dbReference type="Proteomes" id="UP000077164"/>
    </source>
</evidence>
<sequence length="372" mass="41894">MSLDYLLKGQLSFLNDHYEVVAVSGKDKHLDTVALREAVRTEAVAMQRSISPWKDVVSLWKLYLLFRKEKPQIVHSITPKAGLLSMTAAYFARVPIRIHTFTGLIFPSKKGVLQQILIVMDRLLCRFATHIYPEGEGVKEDLKRYGITTKPLKVIANGNVNGIDISFFDPELYGAAEKVKLKSQLNIKEHDFVFIFVGRLVGDKGINELVTAFQKLHLVVNDIKLLLVGPFEQELDPLNGQTLEIINQSDHIQCVGFQTDVRSYFAIADALVFPSYREGFPNVVLQAGAMGLPSIVTNISGCNEIIIEGKNGTIIPVKEVNALYESMLKMSTDVVFRNQLQVNARPLIASRYQQQLVWEAILAEYKRVEKYV</sequence>
<evidence type="ECO:0000259" key="2">
    <source>
        <dbReference type="Pfam" id="PF13579"/>
    </source>
</evidence>
<evidence type="ECO:0000313" key="3">
    <source>
        <dbReference type="EMBL" id="OAB26011.1"/>
    </source>
</evidence>
<protein>
    <submittedName>
        <fullName evidence="3">Glycosyl transferase family 1</fullName>
    </submittedName>
</protein>
<dbReference type="Gene3D" id="3.40.50.2000">
    <property type="entry name" value="Glycogen Phosphorylase B"/>
    <property type="match status" value="2"/>
</dbReference>
<dbReference type="Pfam" id="PF13579">
    <property type="entry name" value="Glyco_trans_4_4"/>
    <property type="match status" value="1"/>
</dbReference>
<dbReference type="EMBL" id="LVJE01000038">
    <property type="protein sequence ID" value="OAB26011.1"/>
    <property type="molecule type" value="Genomic_DNA"/>
</dbReference>
<dbReference type="AlphaFoldDB" id="A0A167V243"/>
<dbReference type="Pfam" id="PF00534">
    <property type="entry name" value="Glycos_transf_1"/>
    <property type="match status" value="1"/>
</dbReference>
<gene>
    <name evidence="3" type="ORF">FBFR_13810</name>
</gene>
<keyword evidence="4" id="KW-1185">Reference proteome</keyword>
<dbReference type="InterPro" id="IPR028098">
    <property type="entry name" value="Glyco_trans_4-like_N"/>
</dbReference>
<feature type="domain" description="Glycosyltransferase subfamily 4-like N-terminal" evidence="2">
    <location>
        <begin position="19"/>
        <end position="158"/>
    </location>
</feature>
<dbReference type="Proteomes" id="UP000077164">
    <property type="component" value="Unassembled WGS sequence"/>
</dbReference>
<dbReference type="GO" id="GO:0016757">
    <property type="term" value="F:glycosyltransferase activity"/>
    <property type="evidence" value="ECO:0007669"/>
    <property type="project" value="InterPro"/>
</dbReference>
<dbReference type="CDD" id="cd03808">
    <property type="entry name" value="GT4_CapM-like"/>
    <property type="match status" value="1"/>
</dbReference>
<dbReference type="OrthoDB" id="9790710at2"/>
<dbReference type="InterPro" id="IPR001296">
    <property type="entry name" value="Glyco_trans_1"/>
</dbReference>
<keyword evidence="3" id="KW-0808">Transferase</keyword>
<name>A0A167V243_9FLAO</name>
<dbReference type="PANTHER" id="PTHR12526">
    <property type="entry name" value="GLYCOSYLTRANSFERASE"/>
    <property type="match status" value="1"/>
</dbReference>
<feature type="domain" description="Glycosyl transferase family 1" evidence="1">
    <location>
        <begin position="180"/>
        <end position="345"/>
    </location>
</feature>
<organism evidence="3 4">
    <name type="scientific">Flavobacterium fryxellicola</name>
    <dbReference type="NCBI Taxonomy" id="249352"/>
    <lineage>
        <taxon>Bacteria</taxon>
        <taxon>Pseudomonadati</taxon>
        <taxon>Bacteroidota</taxon>
        <taxon>Flavobacteriia</taxon>
        <taxon>Flavobacteriales</taxon>
        <taxon>Flavobacteriaceae</taxon>
        <taxon>Flavobacterium</taxon>
    </lineage>
</organism>
<comment type="caution">
    <text evidence="3">The sequence shown here is derived from an EMBL/GenBank/DDBJ whole genome shotgun (WGS) entry which is preliminary data.</text>
</comment>
<dbReference type="SUPFAM" id="SSF53756">
    <property type="entry name" value="UDP-Glycosyltransferase/glycogen phosphorylase"/>
    <property type="match status" value="1"/>
</dbReference>
<dbReference type="PANTHER" id="PTHR12526:SF630">
    <property type="entry name" value="GLYCOSYLTRANSFERASE"/>
    <property type="match status" value="1"/>
</dbReference>
<reference evidence="3 4" key="1">
    <citation type="submission" date="2016-03" db="EMBL/GenBank/DDBJ databases">
        <title>Draft genome sequence of Flavobacterium fryxellicola DSM 16209.</title>
        <authorList>
            <person name="Shin S.-K."/>
            <person name="Yi H."/>
        </authorList>
    </citation>
    <scope>NUCLEOTIDE SEQUENCE [LARGE SCALE GENOMIC DNA]</scope>
    <source>
        <strain evidence="3 4">DSM 16209</strain>
    </source>
</reference>
<accession>A0A167V243</accession>
<dbReference type="STRING" id="249352.SAMN05444395_10566"/>
<proteinExistence type="predicted"/>